<dbReference type="Proteomes" id="UP001162880">
    <property type="component" value="Unassembled WGS sequence"/>
</dbReference>
<dbReference type="Pfam" id="PF00211">
    <property type="entry name" value="Guanylate_cyc"/>
    <property type="match status" value="1"/>
</dbReference>
<dbReference type="InterPro" id="IPR050697">
    <property type="entry name" value="Adenylyl/Guanylyl_Cyclase_3/4"/>
</dbReference>
<accession>A0ABT0AZD7</accession>
<protein>
    <submittedName>
        <fullName evidence="3">Adenylate/guanylate cyclase domain-containing protein</fullName>
    </submittedName>
</protein>
<name>A0ABT0AZD7_9SPHN</name>
<feature type="transmembrane region" description="Helical" evidence="1">
    <location>
        <begin position="380"/>
        <end position="399"/>
    </location>
</feature>
<evidence type="ECO:0000259" key="2">
    <source>
        <dbReference type="PROSITE" id="PS50125"/>
    </source>
</evidence>
<feature type="domain" description="Guanylate cyclase" evidence="2">
    <location>
        <begin position="471"/>
        <end position="607"/>
    </location>
</feature>
<reference evidence="3" key="1">
    <citation type="submission" date="2022-03" db="EMBL/GenBank/DDBJ databases">
        <title>Identification of a novel bacterium isolated from mangrove sediments.</title>
        <authorList>
            <person name="Pan X."/>
        </authorList>
    </citation>
    <scope>NUCLEOTIDE SEQUENCE</scope>
    <source>
        <strain evidence="3">B2580</strain>
    </source>
</reference>
<dbReference type="InterPro" id="IPR001054">
    <property type="entry name" value="A/G_cyclase"/>
</dbReference>
<dbReference type="Gene3D" id="3.30.70.1230">
    <property type="entry name" value="Nucleotide cyclase"/>
    <property type="match status" value="1"/>
</dbReference>
<evidence type="ECO:0000256" key="1">
    <source>
        <dbReference type="SAM" id="Phobius"/>
    </source>
</evidence>
<dbReference type="EMBL" id="JALHLE010000007">
    <property type="protein sequence ID" value="MCJ2178172.1"/>
    <property type="molecule type" value="Genomic_DNA"/>
</dbReference>
<dbReference type="InterPro" id="IPR029787">
    <property type="entry name" value="Nucleotide_cyclase"/>
</dbReference>
<keyword evidence="1" id="KW-1133">Transmembrane helix</keyword>
<dbReference type="PANTHER" id="PTHR43081">
    <property type="entry name" value="ADENYLATE CYCLASE, TERMINAL-DIFFERENTIATION SPECIFIC-RELATED"/>
    <property type="match status" value="1"/>
</dbReference>
<evidence type="ECO:0000313" key="3">
    <source>
        <dbReference type="EMBL" id="MCJ2178172.1"/>
    </source>
</evidence>
<dbReference type="SMART" id="SM01080">
    <property type="entry name" value="CHASE2"/>
    <property type="match status" value="1"/>
</dbReference>
<feature type="transmembrane region" description="Helical" evidence="1">
    <location>
        <begin position="411"/>
        <end position="429"/>
    </location>
</feature>
<organism evidence="3 4">
    <name type="scientific">Novosphingobium album</name>
    <name type="common">ex Hu et al. 2023</name>
    <dbReference type="NCBI Taxonomy" id="2930093"/>
    <lineage>
        <taxon>Bacteria</taxon>
        <taxon>Pseudomonadati</taxon>
        <taxon>Pseudomonadota</taxon>
        <taxon>Alphaproteobacteria</taxon>
        <taxon>Sphingomonadales</taxon>
        <taxon>Sphingomonadaceae</taxon>
        <taxon>Novosphingobium</taxon>
    </lineage>
</organism>
<dbReference type="CDD" id="cd07302">
    <property type="entry name" value="CHD"/>
    <property type="match status" value="1"/>
</dbReference>
<keyword evidence="1" id="KW-0472">Membrane</keyword>
<dbReference type="PANTHER" id="PTHR43081:SF1">
    <property type="entry name" value="ADENYLATE CYCLASE, TERMINAL-DIFFERENTIATION SPECIFIC"/>
    <property type="match status" value="1"/>
</dbReference>
<dbReference type="RefSeq" id="WP_243991953.1">
    <property type="nucleotide sequence ID" value="NZ_JALHLE010000007.1"/>
</dbReference>
<keyword evidence="4" id="KW-1185">Reference proteome</keyword>
<sequence length="734" mass="80011">MAVLPGLVVILAIAFFQTVQVPVVSQAIERVGFMVFDAYQRLSPRPYEDAPVRIVDIDDETIRRFGQWPWPRTDVARLTMALGEAGAAAVAFDIVFSEKDRTSPRELARRYAASDPQAAQVLGTLPDNDEQFAQVLANYPTVLGFFLTPQGSGTHVEPKAGMVVLGTPPSSVADFRNAITAIPVLQKAAPGSASLSILPDQDSIIRRAPLIQRQGNMMLPALSLEAIRMAFQTDSVMINTTDGSAEGSDPGDVVSLKLGDIEVPTNEQGEMWMHYTRPVPERVVPAWKVLSGALDADKMAELFGGRIVFIGTSAIGLRDLRSTPLNKAELGVMVHAEAAEQMILHKFLYRPDWAVGLERVLLLTVGIGLVLLLPWLGATWGAVLGLGAISVMGGGSWYAFKEWGYLLNPTWPIIGLILGYLIVTVMTFYREEKQRAYIHQAFDRYLAPELVKRIANDPSQLNLGGEERDMTVMFCDVRSFSSISEGLSPDEIIQFLITFLTPMTDLLIENKATIDKYIGDAILAFWNAPLDDPEHPVNAARGALAMVEKLKELNVEMPQRSDVVWPGDVKIGIGLNAGQCCVGNMGSQQRLSYSLIGDTVNLASRIEGLTKYYGVQIAIGSSLKSALPGFGLVELDLVRVVGRDTPEAVYALLGDEALGADEAFQSFAAEHGAMLTAYRSQRWDEAESALHDLAHAAGAYGLTKLYGIYHNRIAAYRLNPPGADWDGVYSAESK</sequence>
<comment type="caution">
    <text evidence="3">The sequence shown here is derived from an EMBL/GenBank/DDBJ whole genome shotgun (WGS) entry which is preliminary data.</text>
</comment>
<gene>
    <name evidence="3" type="ORF">MTR64_06335</name>
</gene>
<dbReference type="SMART" id="SM00044">
    <property type="entry name" value="CYCc"/>
    <property type="match status" value="1"/>
</dbReference>
<dbReference type="Pfam" id="PF05226">
    <property type="entry name" value="CHASE2"/>
    <property type="match status" value="1"/>
</dbReference>
<dbReference type="InterPro" id="IPR007890">
    <property type="entry name" value="CHASE2"/>
</dbReference>
<evidence type="ECO:0000313" key="4">
    <source>
        <dbReference type="Proteomes" id="UP001162880"/>
    </source>
</evidence>
<dbReference type="SUPFAM" id="SSF55073">
    <property type="entry name" value="Nucleotide cyclase"/>
    <property type="match status" value="1"/>
</dbReference>
<keyword evidence="1" id="KW-0812">Transmembrane</keyword>
<dbReference type="PROSITE" id="PS50125">
    <property type="entry name" value="GUANYLATE_CYCLASE_2"/>
    <property type="match status" value="1"/>
</dbReference>
<proteinExistence type="predicted"/>